<dbReference type="STRING" id="1381753.V2XXS6"/>
<reference evidence="2 3" key="1">
    <citation type="journal article" date="2014" name="BMC Genomics">
        <title>Genome and secretome analysis of the hemibiotrophic fungal pathogen, Moniliophthora roreri, which causes frosty pod rot disease of cacao: mechanisms of the biotrophic and necrotrophic phases.</title>
        <authorList>
            <person name="Meinhardt L.W."/>
            <person name="Costa G.G.L."/>
            <person name="Thomazella D.P.T."/>
            <person name="Teixeira P.J.P.L."/>
            <person name="Carazzolle M.F."/>
            <person name="Schuster S.C."/>
            <person name="Carlson J.E."/>
            <person name="Guiltinan M.J."/>
            <person name="Mieczkowski P."/>
            <person name="Farmer A."/>
            <person name="Ramaraj T."/>
            <person name="Crozier J."/>
            <person name="Davis R.E."/>
            <person name="Shao J."/>
            <person name="Melnick R.L."/>
            <person name="Pereira G.A.G."/>
            <person name="Bailey B.A."/>
        </authorList>
    </citation>
    <scope>NUCLEOTIDE SEQUENCE [LARGE SCALE GENOMIC DNA]</scope>
    <source>
        <strain evidence="2 3">MCA 2997</strain>
    </source>
</reference>
<evidence type="ECO:0000313" key="2">
    <source>
        <dbReference type="EMBL" id="ESK84184.1"/>
    </source>
</evidence>
<proteinExistence type="predicted"/>
<dbReference type="EMBL" id="AWSO01001356">
    <property type="protein sequence ID" value="ESK84184.1"/>
    <property type="molecule type" value="Genomic_DNA"/>
</dbReference>
<keyword evidence="3" id="KW-1185">Reference proteome</keyword>
<feature type="transmembrane region" description="Helical" evidence="1">
    <location>
        <begin position="152"/>
        <end position="174"/>
    </location>
</feature>
<organism evidence="2 3">
    <name type="scientific">Moniliophthora roreri (strain MCA 2997)</name>
    <name type="common">Cocoa frosty pod rot fungus</name>
    <name type="synonym">Crinipellis roreri</name>
    <dbReference type="NCBI Taxonomy" id="1381753"/>
    <lineage>
        <taxon>Eukaryota</taxon>
        <taxon>Fungi</taxon>
        <taxon>Dikarya</taxon>
        <taxon>Basidiomycota</taxon>
        <taxon>Agaricomycotina</taxon>
        <taxon>Agaricomycetes</taxon>
        <taxon>Agaricomycetidae</taxon>
        <taxon>Agaricales</taxon>
        <taxon>Marasmiineae</taxon>
        <taxon>Marasmiaceae</taxon>
        <taxon>Moniliophthora</taxon>
    </lineage>
</organism>
<feature type="transmembrane region" description="Helical" evidence="1">
    <location>
        <begin position="271"/>
        <end position="288"/>
    </location>
</feature>
<keyword evidence="1" id="KW-1133">Transmembrane helix</keyword>
<dbReference type="AlphaFoldDB" id="V2XXS6"/>
<comment type="caution">
    <text evidence="2">The sequence shown here is derived from an EMBL/GenBank/DDBJ whole genome shotgun (WGS) entry which is preliminary data.</text>
</comment>
<dbReference type="HOGENOM" id="CLU_044614_2_0_1"/>
<feature type="transmembrane region" description="Helical" evidence="1">
    <location>
        <begin position="120"/>
        <end position="140"/>
    </location>
</feature>
<evidence type="ECO:0000313" key="3">
    <source>
        <dbReference type="Proteomes" id="UP000017559"/>
    </source>
</evidence>
<dbReference type="KEGG" id="mrr:Moror_16987"/>
<keyword evidence="1" id="KW-0472">Membrane</keyword>
<sequence>MSSLEEALAPYLSVQMTIVGQISSLSAMYFFYGFYVLLFCACVYMMLQRQPDDDQPNRGLYLSLTVILFMFSTVFVVVYTIDLVHGSIVSFTAVKTREYEPLLDFLTHDVERTTLFCLELLFYAFVNIAAEFMLIHRCYLIWGSNKRVALPLIVASVLTNAVGIASTIASIVGYRDTTVESNQMLYDIGIAINGGGQIANAVVNSIITLLTAGRIWWTYRQVRAHGIYTSDTLVHSVSRIILESGSLYPIVSIASLIVQNVVPVMVFPFDLFPLVVLSAGISPTLVIVRAKLGKNVESLQEQVSDIHFISRPAPRGGTSALSQSQVHSIGNPMGEAEVDEAKEAIVV</sequence>
<feature type="transmembrane region" description="Helical" evidence="1">
    <location>
        <begin position="59"/>
        <end position="81"/>
    </location>
</feature>
<feature type="transmembrane region" description="Helical" evidence="1">
    <location>
        <begin position="29"/>
        <end position="47"/>
    </location>
</feature>
<feature type="transmembrane region" description="Helical" evidence="1">
    <location>
        <begin position="240"/>
        <end position="259"/>
    </location>
</feature>
<protein>
    <submittedName>
        <fullName evidence="2">Uncharacterized protein</fullName>
    </submittedName>
</protein>
<feature type="transmembrane region" description="Helical" evidence="1">
    <location>
        <begin position="194"/>
        <end position="219"/>
    </location>
</feature>
<name>V2XXS6_MONRO</name>
<evidence type="ECO:0000256" key="1">
    <source>
        <dbReference type="SAM" id="Phobius"/>
    </source>
</evidence>
<dbReference type="Proteomes" id="UP000017559">
    <property type="component" value="Unassembled WGS sequence"/>
</dbReference>
<accession>V2XXS6</accession>
<gene>
    <name evidence="2" type="ORF">Moror_16987</name>
</gene>
<dbReference type="OrthoDB" id="3226582at2759"/>
<keyword evidence="1" id="KW-0812">Transmembrane</keyword>